<dbReference type="PANTHER" id="PTHR35546:SF115">
    <property type="entry name" value="F-BOX DOMAIN-CONTAINING PROTEIN"/>
    <property type="match status" value="1"/>
</dbReference>
<dbReference type="SUPFAM" id="SSF81383">
    <property type="entry name" value="F-box domain"/>
    <property type="match status" value="1"/>
</dbReference>
<dbReference type="Pfam" id="PF00646">
    <property type="entry name" value="F-box"/>
    <property type="match status" value="1"/>
</dbReference>
<feature type="compositionally biased region" description="Basic residues" evidence="1">
    <location>
        <begin position="1"/>
        <end position="10"/>
    </location>
</feature>
<name>A0AAF0XK25_DAUCS</name>
<dbReference type="Gene3D" id="1.20.1280.50">
    <property type="match status" value="1"/>
</dbReference>
<dbReference type="PANTHER" id="PTHR35546">
    <property type="entry name" value="F-BOX PROTEIN INTERACTION DOMAIN PROTEIN-RELATED"/>
    <property type="match status" value="1"/>
</dbReference>
<dbReference type="Proteomes" id="UP000077755">
    <property type="component" value="Chromosome 7"/>
</dbReference>
<feature type="region of interest" description="Disordered" evidence="1">
    <location>
        <begin position="1"/>
        <end position="26"/>
    </location>
</feature>
<reference evidence="3" key="2">
    <citation type="submission" date="2022-03" db="EMBL/GenBank/DDBJ databases">
        <title>Draft title - Genomic analysis of global carrot germplasm unveils the trajectory of domestication and the origin of high carotenoid orange carrot.</title>
        <authorList>
            <person name="Iorizzo M."/>
            <person name="Ellison S."/>
            <person name="Senalik D."/>
            <person name="Macko-Podgorni A."/>
            <person name="Grzebelus D."/>
            <person name="Bostan H."/>
            <person name="Rolling W."/>
            <person name="Curaba J."/>
            <person name="Simon P."/>
        </authorList>
    </citation>
    <scope>NUCLEOTIDE SEQUENCE</scope>
    <source>
        <tissue evidence="3">Leaf</tissue>
    </source>
</reference>
<dbReference type="InterPro" id="IPR017451">
    <property type="entry name" value="F-box-assoc_interact_dom"/>
</dbReference>
<dbReference type="AlphaFoldDB" id="A0AAF0XK25"/>
<keyword evidence="4" id="KW-1185">Reference proteome</keyword>
<dbReference type="NCBIfam" id="TIGR01640">
    <property type="entry name" value="F_box_assoc_1"/>
    <property type="match status" value="1"/>
</dbReference>
<evidence type="ECO:0000256" key="1">
    <source>
        <dbReference type="SAM" id="MobiDB-lite"/>
    </source>
</evidence>
<accession>A0AAF0XK25</accession>
<organism evidence="3 4">
    <name type="scientific">Daucus carota subsp. sativus</name>
    <name type="common">Carrot</name>
    <dbReference type="NCBI Taxonomy" id="79200"/>
    <lineage>
        <taxon>Eukaryota</taxon>
        <taxon>Viridiplantae</taxon>
        <taxon>Streptophyta</taxon>
        <taxon>Embryophyta</taxon>
        <taxon>Tracheophyta</taxon>
        <taxon>Spermatophyta</taxon>
        <taxon>Magnoliopsida</taxon>
        <taxon>eudicotyledons</taxon>
        <taxon>Gunneridae</taxon>
        <taxon>Pentapetalae</taxon>
        <taxon>asterids</taxon>
        <taxon>campanulids</taxon>
        <taxon>Apiales</taxon>
        <taxon>Apiaceae</taxon>
        <taxon>Apioideae</taxon>
        <taxon>Scandiceae</taxon>
        <taxon>Daucinae</taxon>
        <taxon>Daucus</taxon>
        <taxon>Daucus sect. Daucus</taxon>
    </lineage>
</organism>
<dbReference type="Pfam" id="PF07734">
    <property type="entry name" value="FBA_1"/>
    <property type="match status" value="1"/>
</dbReference>
<dbReference type="EMBL" id="CP093349">
    <property type="protein sequence ID" value="WOH08462.1"/>
    <property type="molecule type" value="Genomic_DNA"/>
</dbReference>
<dbReference type="InterPro" id="IPR006527">
    <property type="entry name" value="F-box-assoc_dom_typ1"/>
</dbReference>
<evidence type="ECO:0000313" key="3">
    <source>
        <dbReference type="EMBL" id="WOH08462.1"/>
    </source>
</evidence>
<reference evidence="3" key="1">
    <citation type="journal article" date="2016" name="Nat. Genet.">
        <title>A high-quality carrot genome assembly provides new insights into carotenoid accumulation and asterid genome evolution.</title>
        <authorList>
            <person name="Iorizzo M."/>
            <person name="Ellison S."/>
            <person name="Senalik D."/>
            <person name="Zeng P."/>
            <person name="Satapoomin P."/>
            <person name="Huang J."/>
            <person name="Bowman M."/>
            <person name="Iovene M."/>
            <person name="Sanseverino W."/>
            <person name="Cavagnaro P."/>
            <person name="Yildiz M."/>
            <person name="Macko-Podgorni A."/>
            <person name="Moranska E."/>
            <person name="Grzebelus E."/>
            <person name="Grzebelus D."/>
            <person name="Ashrafi H."/>
            <person name="Zheng Z."/>
            <person name="Cheng S."/>
            <person name="Spooner D."/>
            <person name="Van Deynze A."/>
            <person name="Simon P."/>
        </authorList>
    </citation>
    <scope>NUCLEOTIDE SEQUENCE</scope>
    <source>
        <tissue evidence="3">Leaf</tissue>
    </source>
</reference>
<feature type="domain" description="F-box" evidence="2">
    <location>
        <begin position="39"/>
        <end position="79"/>
    </location>
</feature>
<proteinExistence type="predicted"/>
<dbReference type="InterPro" id="IPR055290">
    <property type="entry name" value="At3g26010-like"/>
</dbReference>
<sequence>MIKLGAKKSRTSQQLSPVSLHDPGPESSSVIASAVKVASSEDLLIQILLHVPIKKLLSFKSVSKHWYSLITNPRFVRLHNPLPSASALFFIRSSCRSTPDYQFIPLDVSDDCPTPFKSLDFVHDPLRSGISVLQSCNGLLLCASYRARILNRRYYVYNPTTKHFATLLQIKQEHSKISPYYKVVCVRQSKTSDNPFQIEIYSYETRLWRVSGQPFKAPQFTKFENCIYWNGCVHWWNGFVSLWNDEQYTLYFKVEEERVEQLPMTRKNIQAVVMPDQDLPEQVATYLGESQGHWHLIDVYSDSTCLFNVYEMARDYSGWFVKYHVDLSAISTIYTDTITNGSYDYRFNILSLVRRGQEEEEDGSFLVLEIPGGKIVRYNFADKSVVKLCEFDPIVHRYYYNNDLKYISTFSYMESFASV</sequence>
<dbReference type="SMART" id="SM00256">
    <property type="entry name" value="FBOX"/>
    <property type="match status" value="1"/>
</dbReference>
<gene>
    <name evidence="3" type="ORF">DCAR_0727903</name>
</gene>
<evidence type="ECO:0000313" key="4">
    <source>
        <dbReference type="Proteomes" id="UP000077755"/>
    </source>
</evidence>
<evidence type="ECO:0000259" key="2">
    <source>
        <dbReference type="SMART" id="SM00256"/>
    </source>
</evidence>
<dbReference type="InterPro" id="IPR036047">
    <property type="entry name" value="F-box-like_dom_sf"/>
</dbReference>
<dbReference type="InterPro" id="IPR001810">
    <property type="entry name" value="F-box_dom"/>
</dbReference>
<protein>
    <recommendedName>
        <fullName evidence="2">F-box domain-containing protein</fullName>
    </recommendedName>
</protein>